<dbReference type="Proteomes" id="UP000612808">
    <property type="component" value="Unassembled WGS sequence"/>
</dbReference>
<dbReference type="RefSeq" id="WP_203656432.1">
    <property type="nucleotide sequence ID" value="NZ_BAAAZM010000004.1"/>
</dbReference>
<dbReference type="InterPro" id="IPR051606">
    <property type="entry name" value="Polyketide_Oxido-like"/>
</dbReference>
<dbReference type="PANTHER" id="PTHR43355:SF2">
    <property type="entry name" value="FLAVIN REDUCTASE (NADPH)"/>
    <property type="match status" value="1"/>
</dbReference>
<dbReference type="PANTHER" id="PTHR43355">
    <property type="entry name" value="FLAVIN REDUCTASE (NADPH)"/>
    <property type="match status" value="1"/>
</dbReference>
<sequence>MARIAVFGANGTIGSRIVREAVGRGHQVTAVVRDAHKVTDPDVTVAVADALDPAAVARITGQDVIVSAIGGGDGPHHQAVIAPSARSLVEGIRRQGPDGPRLIMVGGAGSLRTPNGTQVWDAPGLPKTILLIMHAHGDALDYLRTVSDVRWTNLSPAAQVAPGERTGRYRTGLDELVVGADGDSHISAEDYAVAVLDEIERPAHVGERFSVGY</sequence>
<accession>A0A8J3IY08</accession>
<gene>
    <name evidence="2" type="ORF">Aru02nite_17340</name>
</gene>
<dbReference type="InterPro" id="IPR036291">
    <property type="entry name" value="NAD(P)-bd_dom_sf"/>
</dbReference>
<dbReference type="Pfam" id="PF13460">
    <property type="entry name" value="NAD_binding_10"/>
    <property type="match status" value="1"/>
</dbReference>
<dbReference type="GO" id="GO:0016646">
    <property type="term" value="F:oxidoreductase activity, acting on the CH-NH group of donors, NAD or NADP as acceptor"/>
    <property type="evidence" value="ECO:0007669"/>
    <property type="project" value="TreeGrafter"/>
</dbReference>
<reference evidence="2" key="1">
    <citation type="submission" date="2021-01" db="EMBL/GenBank/DDBJ databases">
        <title>Whole genome shotgun sequence of Actinocatenispora rupis NBRC 107355.</title>
        <authorList>
            <person name="Komaki H."/>
            <person name="Tamura T."/>
        </authorList>
    </citation>
    <scope>NUCLEOTIDE SEQUENCE</scope>
    <source>
        <strain evidence="2">NBRC 107355</strain>
    </source>
</reference>
<proteinExistence type="predicted"/>
<dbReference type="CDD" id="cd05244">
    <property type="entry name" value="BVR-B_like_SDR_a"/>
    <property type="match status" value="1"/>
</dbReference>
<comment type="caution">
    <text evidence="2">The sequence shown here is derived from an EMBL/GenBank/DDBJ whole genome shotgun (WGS) entry which is preliminary data.</text>
</comment>
<name>A0A8J3IY08_9ACTN</name>
<evidence type="ECO:0000313" key="2">
    <source>
        <dbReference type="EMBL" id="GID10845.1"/>
    </source>
</evidence>
<dbReference type="AlphaFoldDB" id="A0A8J3IY08"/>
<dbReference type="SUPFAM" id="SSF51735">
    <property type="entry name" value="NAD(P)-binding Rossmann-fold domains"/>
    <property type="match status" value="1"/>
</dbReference>
<dbReference type="InterPro" id="IPR016040">
    <property type="entry name" value="NAD(P)-bd_dom"/>
</dbReference>
<dbReference type="EMBL" id="BOMB01000010">
    <property type="protein sequence ID" value="GID10845.1"/>
    <property type="molecule type" value="Genomic_DNA"/>
</dbReference>
<feature type="domain" description="NAD(P)-binding" evidence="1">
    <location>
        <begin position="8"/>
        <end position="201"/>
    </location>
</feature>
<evidence type="ECO:0000259" key="1">
    <source>
        <dbReference type="Pfam" id="PF13460"/>
    </source>
</evidence>
<protein>
    <recommendedName>
        <fullName evidence="1">NAD(P)-binding domain-containing protein</fullName>
    </recommendedName>
</protein>
<keyword evidence="3" id="KW-1185">Reference proteome</keyword>
<organism evidence="2 3">
    <name type="scientific">Actinocatenispora rupis</name>
    <dbReference type="NCBI Taxonomy" id="519421"/>
    <lineage>
        <taxon>Bacteria</taxon>
        <taxon>Bacillati</taxon>
        <taxon>Actinomycetota</taxon>
        <taxon>Actinomycetes</taxon>
        <taxon>Micromonosporales</taxon>
        <taxon>Micromonosporaceae</taxon>
        <taxon>Actinocatenispora</taxon>
    </lineage>
</organism>
<dbReference type="Gene3D" id="3.40.50.720">
    <property type="entry name" value="NAD(P)-binding Rossmann-like Domain"/>
    <property type="match status" value="1"/>
</dbReference>
<evidence type="ECO:0000313" key="3">
    <source>
        <dbReference type="Proteomes" id="UP000612808"/>
    </source>
</evidence>